<feature type="compositionally biased region" description="Low complexity" evidence="2">
    <location>
        <begin position="114"/>
        <end position="125"/>
    </location>
</feature>
<feature type="region of interest" description="Disordered" evidence="2">
    <location>
        <begin position="301"/>
        <end position="320"/>
    </location>
</feature>
<proteinExistence type="predicted"/>
<name>A0A1D2M881_ORCCI</name>
<feature type="region of interest" description="Disordered" evidence="2">
    <location>
        <begin position="57"/>
        <end position="164"/>
    </location>
</feature>
<evidence type="ECO:0000313" key="4">
    <source>
        <dbReference type="EMBL" id="ODM89197.1"/>
    </source>
</evidence>
<evidence type="ECO:0000256" key="2">
    <source>
        <dbReference type="SAM" id="MobiDB-lite"/>
    </source>
</evidence>
<dbReference type="Pfam" id="PF00855">
    <property type="entry name" value="PWWP"/>
    <property type="match status" value="1"/>
</dbReference>
<evidence type="ECO:0000256" key="1">
    <source>
        <dbReference type="SAM" id="Coils"/>
    </source>
</evidence>
<feature type="coiled-coil region" evidence="1">
    <location>
        <begin position="368"/>
        <end position="420"/>
    </location>
</feature>
<comment type="caution">
    <text evidence="4">The sequence shown here is derived from an EMBL/GenBank/DDBJ whole genome shotgun (WGS) entry which is preliminary data.</text>
</comment>
<keyword evidence="5" id="KW-1185">Reference proteome</keyword>
<sequence length="434" mass="48841">MKPTLAPYQRMNCAYNTKALARFLSSTTISLVGLTDFKYFEVIDGRKEFEMSKFEMREGAINGSPEERSINPGTETSTHRQKQSEVEIIVKDEVEESKAEMGHVDVTDSPPKNSACSRSAAAQQSTPTVRRSKRPSKAPPSKDPTQPPSKDPSQRPPAKKAPRRQLAEKYFEGCLVLGKIDEYPHWPGMIRKAAANEDSHPVYACKQEGITWFFVQFFTKPTVLEWRIPEDMDLFNAAKEYSCEHLVPSVVEEYQKAIRIAKAAANFPVEERLAKFILPRGALIDNPLKEIDEWSGQALMDGCLPSGTQEGDGPPPSTQGTCADFVAQKGDGPVARTNGNGESCPDSVEIMMMERAAVYKQKLREESHREKNEEIRSLTNDKAKLADENDKLKATLKEQAKILMKEVEIEKEEKLKYKQETEKYKAAFEKVFPI</sequence>
<dbReference type="OrthoDB" id="62853at2759"/>
<feature type="compositionally biased region" description="Pro residues" evidence="2">
    <location>
        <begin position="137"/>
        <end position="150"/>
    </location>
</feature>
<evidence type="ECO:0000313" key="5">
    <source>
        <dbReference type="Proteomes" id="UP000094527"/>
    </source>
</evidence>
<keyword evidence="1" id="KW-0175">Coiled coil</keyword>
<dbReference type="EMBL" id="LJIJ01002818">
    <property type="protein sequence ID" value="ODM89197.1"/>
    <property type="molecule type" value="Genomic_DNA"/>
</dbReference>
<feature type="compositionally biased region" description="Basic and acidic residues" evidence="2">
    <location>
        <begin position="82"/>
        <end position="106"/>
    </location>
</feature>
<dbReference type="Proteomes" id="UP000094527">
    <property type="component" value="Unassembled WGS sequence"/>
</dbReference>
<accession>A0A1D2M881</accession>
<protein>
    <recommendedName>
        <fullName evidence="3">PWWP domain-containing protein</fullName>
    </recommendedName>
</protein>
<dbReference type="CDD" id="cd05162">
    <property type="entry name" value="PWWP"/>
    <property type="match status" value="1"/>
</dbReference>
<reference evidence="4 5" key="1">
    <citation type="journal article" date="2016" name="Genome Biol. Evol.">
        <title>Gene Family Evolution Reflects Adaptation to Soil Environmental Stressors in the Genome of the Collembolan Orchesella cincta.</title>
        <authorList>
            <person name="Faddeeva-Vakhrusheva A."/>
            <person name="Derks M.F."/>
            <person name="Anvar S.Y."/>
            <person name="Agamennone V."/>
            <person name="Suring W."/>
            <person name="Smit S."/>
            <person name="van Straalen N.M."/>
            <person name="Roelofs D."/>
        </authorList>
    </citation>
    <scope>NUCLEOTIDE SEQUENCE [LARGE SCALE GENOMIC DNA]</scope>
    <source>
        <tissue evidence="4">Mixed pool</tissue>
    </source>
</reference>
<dbReference type="InterPro" id="IPR000313">
    <property type="entry name" value="PWWP_dom"/>
</dbReference>
<dbReference type="SUPFAM" id="SSF63748">
    <property type="entry name" value="Tudor/PWWP/MBT"/>
    <property type="match status" value="1"/>
</dbReference>
<organism evidence="4 5">
    <name type="scientific">Orchesella cincta</name>
    <name type="common">Springtail</name>
    <name type="synonym">Podura cincta</name>
    <dbReference type="NCBI Taxonomy" id="48709"/>
    <lineage>
        <taxon>Eukaryota</taxon>
        <taxon>Metazoa</taxon>
        <taxon>Ecdysozoa</taxon>
        <taxon>Arthropoda</taxon>
        <taxon>Hexapoda</taxon>
        <taxon>Collembola</taxon>
        <taxon>Entomobryomorpha</taxon>
        <taxon>Entomobryoidea</taxon>
        <taxon>Orchesellidae</taxon>
        <taxon>Orchesellinae</taxon>
        <taxon>Orchesella</taxon>
    </lineage>
</organism>
<feature type="domain" description="PWWP" evidence="3">
    <location>
        <begin position="175"/>
        <end position="265"/>
    </location>
</feature>
<gene>
    <name evidence="4" type="ORF">Ocin01_17485</name>
</gene>
<dbReference type="Gene3D" id="2.30.30.140">
    <property type="match status" value="1"/>
</dbReference>
<evidence type="ECO:0000259" key="3">
    <source>
        <dbReference type="Pfam" id="PF00855"/>
    </source>
</evidence>
<dbReference type="AlphaFoldDB" id="A0A1D2M881"/>